<feature type="compositionally biased region" description="Polar residues" evidence="1">
    <location>
        <begin position="103"/>
        <end position="113"/>
    </location>
</feature>
<dbReference type="Proteomes" id="UP001055439">
    <property type="component" value="Chromosome 8"/>
</dbReference>
<dbReference type="EMBL" id="CP097510">
    <property type="protein sequence ID" value="URE26516.1"/>
    <property type="molecule type" value="Genomic_DNA"/>
</dbReference>
<keyword evidence="2" id="KW-0732">Signal</keyword>
<proteinExistence type="predicted"/>
<evidence type="ECO:0000313" key="3">
    <source>
        <dbReference type="EMBL" id="URE26516.1"/>
    </source>
</evidence>
<feature type="region of interest" description="Disordered" evidence="1">
    <location>
        <begin position="91"/>
        <end position="117"/>
    </location>
</feature>
<feature type="region of interest" description="Disordered" evidence="1">
    <location>
        <begin position="49"/>
        <end position="68"/>
    </location>
</feature>
<gene>
    <name evidence="3" type="ORF">MUK42_06508</name>
</gene>
<reference evidence="3" key="1">
    <citation type="submission" date="2022-05" db="EMBL/GenBank/DDBJ databases">
        <title>The Musa troglodytarum L. genome provides insights into the mechanism of non-climacteric behaviour and enrichment of carotenoids.</title>
        <authorList>
            <person name="Wang J."/>
        </authorList>
    </citation>
    <scope>NUCLEOTIDE SEQUENCE</scope>
    <source>
        <tissue evidence="3">Leaf</tissue>
    </source>
</reference>
<feature type="signal peptide" evidence="2">
    <location>
        <begin position="1"/>
        <end position="17"/>
    </location>
</feature>
<feature type="chain" id="PRO_5039446565" evidence="2">
    <location>
        <begin position="18"/>
        <end position="132"/>
    </location>
</feature>
<accession>A0A9E7H2T6</accession>
<evidence type="ECO:0000256" key="2">
    <source>
        <dbReference type="SAM" id="SignalP"/>
    </source>
</evidence>
<feature type="compositionally biased region" description="Low complexity" evidence="1">
    <location>
        <begin position="56"/>
        <end position="68"/>
    </location>
</feature>
<evidence type="ECO:0000256" key="1">
    <source>
        <dbReference type="SAM" id="MobiDB-lite"/>
    </source>
</evidence>
<keyword evidence="4" id="KW-1185">Reference proteome</keyword>
<sequence length="132" mass="14051">MTIAILLLSEYFIVGIARTLKLRYVGDSSGSVASPSKYSTTCRMLGLPSGKGCEHSNPSFRTSSISSTTYSSRSLGSLVASIDPCRQFSTTQSNKISSYPDATESTGRVPQATSKRKIPNANTSVMVVAFPV</sequence>
<name>A0A9E7H2T6_9LILI</name>
<dbReference type="AlphaFoldDB" id="A0A9E7H2T6"/>
<organism evidence="3 4">
    <name type="scientific">Musa troglodytarum</name>
    <name type="common">fe'i banana</name>
    <dbReference type="NCBI Taxonomy" id="320322"/>
    <lineage>
        <taxon>Eukaryota</taxon>
        <taxon>Viridiplantae</taxon>
        <taxon>Streptophyta</taxon>
        <taxon>Embryophyta</taxon>
        <taxon>Tracheophyta</taxon>
        <taxon>Spermatophyta</taxon>
        <taxon>Magnoliopsida</taxon>
        <taxon>Liliopsida</taxon>
        <taxon>Zingiberales</taxon>
        <taxon>Musaceae</taxon>
        <taxon>Musa</taxon>
    </lineage>
</organism>
<protein>
    <submittedName>
        <fullName evidence="3">Uncharacterized protein</fullName>
    </submittedName>
</protein>
<evidence type="ECO:0000313" key="4">
    <source>
        <dbReference type="Proteomes" id="UP001055439"/>
    </source>
</evidence>